<organism evidence="1 2">
    <name type="scientific">Selenomonas ruminantium subsp. lactilytica (strain NBRC 103574 / TAM6421)</name>
    <dbReference type="NCBI Taxonomy" id="927704"/>
    <lineage>
        <taxon>Bacteria</taxon>
        <taxon>Bacillati</taxon>
        <taxon>Bacillota</taxon>
        <taxon>Negativicutes</taxon>
        <taxon>Selenomonadales</taxon>
        <taxon>Selenomonadaceae</taxon>
        <taxon>Selenomonas</taxon>
    </lineage>
</organism>
<dbReference type="RefSeq" id="WP_014424493.1">
    <property type="nucleotide sequence ID" value="NC_017068.1"/>
</dbReference>
<dbReference type="Proteomes" id="UP000007887">
    <property type="component" value="Chromosome"/>
</dbReference>
<accession>I0GQL9</accession>
<sequence>MDIMFQRKGGPYTIKVQEEALAVSHSVVAGDKVLETFKHEVKPGYDEEERSFSYVAALDYVAETLVKKSPEMFDLKAYQQEYYAPEKQSLSVWLKATPESLARITGQKLADRKELEEIYADRGVNVKLDSRYKDASKFHLTAALLCEKSGNEQMTSDPKKKLLKDMEIISAKGMARGE</sequence>
<dbReference type="OrthoDB" id="9916988at2"/>
<dbReference type="EMBL" id="AP012292">
    <property type="protein sequence ID" value="BAL83056.1"/>
    <property type="molecule type" value="Genomic_DNA"/>
</dbReference>
<protein>
    <submittedName>
        <fullName evidence="1">Uncharacterized protein</fullName>
    </submittedName>
</protein>
<evidence type="ECO:0000313" key="1">
    <source>
        <dbReference type="EMBL" id="BAL83056.1"/>
    </source>
</evidence>
<dbReference type="PATRIC" id="fig|927704.6.peg.1388"/>
<name>I0GQL9_SELRL</name>
<dbReference type="KEGG" id="sri:SELR_13480"/>
<evidence type="ECO:0000313" key="2">
    <source>
        <dbReference type="Proteomes" id="UP000007887"/>
    </source>
</evidence>
<reference evidence="1 2" key="1">
    <citation type="submission" date="2011-10" db="EMBL/GenBank/DDBJ databases">
        <title>Whole genome sequence of Selenomonas ruminantium subsp. lactilytica TAM6421.</title>
        <authorList>
            <person name="Oguchi A."/>
            <person name="Ankai A."/>
            <person name="Kaneko J."/>
            <person name="Yamada-Narita S."/>
            <person name="Fukui S."/>
            <person name="Takahashi M."/>
            <person name="Onodera T."/>
            <person name="Kojima S."/>
            <person name="Fushimi T."/>
            <person name="Abe N."/>
            <person name="Kamio Y."/>
            <person name="Yamazaki S."/>
            <person name="Fujita N."/>
        </authorList>
    </citation>
    <scope>NUCLEOTIDE SEQUENCE [LARGE SCALE GENOMIC DNA]</scope>
    <source>
        <strain evidence="2">NBRC 103574 / TAM6421</strain>
    </source>
</reference>
<dbReference type="HOGENOM" id="CLU_1509577_0_0_9"/>
<dbReference type="AlphaFoldDB" id="I0GQL9"/>
<proteinExistence type="predicted"/>
<gene>
    <name evidence="1" type="ordered locus">SELR_13480</name>
</gene>